<gene>
    <name evidence="1" type="ORF">CUN48_11320</name>
</gene>
<accession>A0A2M8QAV5</accession>
<dbReference type="NCBIfam" id="TIGR02241">
    <property type="entry name" value="conserved hypothetical phage tail region protein"/>
    <property type="match status" value="1"/>
</dbReference>
<dbReference type="InterPro" id="IPR010667">
    <property type="entry name" value="Phage_T4_Gp19"/>
</dbReference>
<dbReference type="PANTHER" id="PTHR38009">
    <property type="entry name" value="CONSERVED HYPOTHETICAL PHAGE TAIL PROTEIN"/>
    <property type="match status" value="1"/>
</dbReference>
<name>A0A2M8QAV5_9CHLR</name>
<dbReference type="InterPro" id="IPR011747">
    <property type="entry name" value="CHP02241"/>
</dbReference>
<dbReference type="GO" id="GO:0005198">
    <property type="term" value="F:structural molecule activity"/>
    <property type="evidence" value="ECO:0007669"/>
    <property type="project" value="InterPro"/>
</dbReference>
<dbReference type="AlphaFoldDB" id="A0A2M8QAV5"/>
<sequence>MSTAFQAPLTQQDLIEARQTQALLGGARSAGQAFRFYLEIAGILSAEFLECTGLSMERELKEVAEGGVNDFVHKLAGRTKWSNITLRQGISYSRDLWDWYCNGLYDGKVRRVNLSIILGNAELKKVKQWDVFDAFPVRWSGADLSTDTLQVAIESLEIAHHGMMLSREEGNAL</sequence>
<comment type="caution">
    <text evidence="1">The sequence shown here is derived from an EMBL/GenBank/DDBJ whole genome shotgun (WGS) entry which is preliminary data.</text>
</comment>
<dbReference type="Proteomes" id="UP000230790">
    <property type="component" value="Unassembled WGS sequence"/>
</dbReference>
<dbReference type="EMBL" id="PGTN01000081">
    <property type="protein sequence ID" value="PJF46924.1"/>
    <property type="molecule type" value="Genomic_DNA"/>
</dbReference>
<reference evidence="1 2" key="1">
    <citation type="submission" date="2017-11" db="EMBL/GenBank/DDBJ databases">
        <title>Evolution of Phototrophy in the Chloroflexi Phylum Driven by Horizontal Gene Transfer.</title>
        <authorList>
            <person name="Ward L.M."/>
            <person name="Hemp J."/>
            <person name="Shih P.M."/>
            <person name="Mcglynn S.E."/>
            <person name="Fischer W."/>
        </authorList>
    </citation>
    <scope>NUCLEOTIDE SEQUENCE [LARGE SCALE GENOMIC DNA]</scope>
    <source>
        <strain evidence="1">JP3_7</strain>
    </source>
</reference>
<proteinExistence type="predicted"/>
<dbReference type="PANTHER" id="PTHR38009:SF1">
    <property type="entry name" value="CONSERVED HYPOTHETICAL PHAGE TAIL PROTEIN"/>
    <property type="match status" value="1"/>
</dbReference>
<evidence type="ECO:0000313" key="1">
    <source>
        <dbReference type="EMBL" id="PJF46924.1"/>
    </source>
</evidence>
<evidence type="ECO:0000313" key="2">
    <source>
        <dbReference type="Proteomes" id="UP000230790"/>
    </source>
</evidence>
<organism evidence="1 2">
    <name type="scientific">Candidatus Thermofonsia Clade 3 bacterium</name>
    <dbReference type="NCBI Taxonomy" id="2364212"/>
    <lineage>
        <taxon>Bacteria</taxon>
        <taxon>Bacillati</taxon>
        <taxon>Chloroflexota</taxon>
        <taxon>Candidatus Thermofontia</taxon>
        <taxon>Candidatus Thermofonsia Clade 3</taxon>
    </lineage>
</organism>
<protein>
    <submittedName>
        <fullName evidence="1">Phage tail protein</fullName>
    </submittedName>
</protein>
<dbReference type="Pfam" id="PF06841">
    <property type="entry name" value="Phage_T4_gp19"/>
    <property type="match status" value="1"/>
</dbReference>